<accession>A0A1T5PD60</accession>
<keyword evidence="2" id="KW-1185">Reference proteome</keyword>
<evidence type="ECO:0000313" key="1">
    <source>
        <dbReference type="EMBL" id="SKD10694.1"/>
    </source>
</evidence>
<sequence>MALLEKTSRKILKFMILVLFSYIVLSIN</sequence>
<reference evidence="1 2" key="1">
    <citation type="journal article" date="2001" name="Nature">
        <title>Genome sequence and gene compaction of the eukaryote parasite Encephalitozoon cuniculi.</title>
        <authorList>
            <person name="Katinka M.D."/>
            <person name="Duprat S."/>
            <person name="Cornillot E."/>
            <person name="Metenier G."/>
            <person name="Thomarat F."/>
            <person name="Prensier G."/>
            <person name="Barbe V."/>
            <person name="Peyretaillade E."/>
            <person name="Brottier P."/>
            <person name="Wincker P."/>
            <person name="Delbac F."/>
            <person name="El Alaoui H."/>
            <person name="Peyret P."/>
            <person name="Saurin W."/>
            <person name="Gouy M."/>
            <person name="Weissenbach J."/>
            <person name="Vivares C.P."/>
        </authorList>
    </citation>
    <scope>NUCLEOTIDE SEQUENCE [LARGE SCALE GENOMIC DNA]</scope>
    <source>
        <strain evidence="1 2">GB-M1</strain>
    </source>
</reference>
<dbReference type="AlphaFoldDB" id="A0A1T5PD60"/>
<evidence type="ECO:0000313" key="2">
    <source>
        <dbReference type="Proteomes" id="UP000000819"/>
    </source>
</evidence>
<gene>
    <name evidence="1" type="ordered locus">ECU04_1622</name>
</gene>
<reference evidence="1 2" key="2">
    <citation type="journal article" date="2009" name="BMC Genomics">
        <title>Identification of transcriptional signals in Encephalitozoon cuniculi widespread among Microsporidia phylum: support for accurate structural genome annotation.</title>
        <authorList>
            <person name="Peyretaillade E."/>
            <person name="Goncalves O."/>
            <person name="Terrat S."/>
            <person name="Dugat-Bony E."/>
            <person name="Wincker P."/>
            <person name="Cornman R.S."/>
            <person name="Evans J.D."/>
            <person name="Delbac F."/>
            <person name="Peyret P."/>
        </authorList>
    </citation>
    <scope>NUCLEOTIDE SEQUENCE [LARGE SCALE GENOMIC DNA]</scope>
    <source>
        <strain evidence="1 2">GB-M1</strain>
    </source>
</reference>
<name>A0A1T5PD60_ENCCU</name>
<proteinExistence type="predicted"/>
<dbReference type="InParanoid" id="A0A1T5PD60"/>
<dbReference type="Proteomes" id="UP000000819">
    <property type="component" value="Chromosome IV"/>
</dbReference>
<dbReference type="EMBL" id="AL590444">
    <property type="protein sequence ID" value="SKD10694.1"/>
    <property type="molecule type" value="Genomic_DNA"/>
</dbReference>
<organism evidence="1 2">
    <name type="scientific">Encephalitozoon cuniculi (strain GB-M1)</name>
    <name type="common">Microsporidian parasite</name>
    <dbReference type="NCBI Taxonomy" id="284813"/>
    <lineage>
        <taxon>Eukaryota</taxon>
        <taxon>Fungi</taxon>
        <taxon>Fungi incertae sedis</taxon>
        <taxon>Microsporidia</taxon>
        <taxon>Unikaryonidae</taxon>
        <taxon>Encephalitozoon</taxon>
    </lineage>
</organism>
<protein>
    <submittedName>
        <fullName evidence="1">ECU04_1622 protein</fullName>
    </submittedName>
</protein>